<name>A0A8K1FPZ6_PYTOL</name>
<reference evidence="3" key="1">
    <citation type="submission" date="2019-03" db="EMBL/GenBank/DDBJ databases">
        <title>Long read genome sequence of the mycoparasitic Pythium oligandrum ATCC 38472 isolated from sugarbeet rhizosphere.</title>
        <authorList>
            <person name="Gaulin E."/>
        </authorList>
    </citation>
    <scope>NUCLEOTIDE SEQUENCE</scope>
    <source>
        <strain evidence="3">ATCC 38472_TT</strain>
    </source>
</reference>
<feature type="region of interest" description="Disordered" evidence="1">
    <location>
        <begin position="330"/>
        <end position="358"/>
    </location>
</feature>
<keyword evidence="2" id="KW-0472">Membrane</keyword>
<feature type="transmembrane region" description="Helical" evidence="2">
    <location>
        <begin position="45"/>
        <end position="65"/>
    </location>
</feature>
<sequence>MPEKENASPGRSVSSFLKRKKAPRRDILAVRIPWLAYQAFWFLQVLLRGYCIAFLAINARIYWFMAHPYMSYYSHLLGPTAVTRFKPIAVCFGLVTACHIFQLSKMCFYSIKLRRLAFEAPQDAKFAKASEWDMRISSIRGPKTAMRYFWRQLFHRRGFFGVESSYFHARFVLNEFFEIVSQTTQVYKASVLIGKVWINALYVALTVVNCWSTPILQYFFQHMPALERLLYLCIDLTLDMSSATVLPIVIFLPYYEKFNFETYNFEISYLYDDIWFANMVMENQQLFALSQWDFLWKIIPHFSIYACLNSIKSLVRPRLNMYTVHCDQPSSTTASMTVSPMNEDEHQPSTPMEDGSVPDMPRHITPNANAERLLRRLQVALTLWGLGILVLHLVGAFASMSANVPACKQTVRPWFTTRFSCAVLQFNCYRYNTTTVTNEDLEILQADSLAALVFSHCSELRVPTQLKAFKNLLGIDIYNSTLVEWNADAAITQETHPSVTYIIFVRVNMTRLPDGILQTLPNTMNDFEISVSNLTELPSDLHERWHPLSLAYFEYTEIKEFPPTLMKLPVDDLSLIGTDIEMLPEFPPDHPGFFTLAMTRTPLKALPANFGDTRAIGFLSLGYTQLTQLPLWMPFVARTADKVYVHHTPFCEGLSSETREKEYGENAVLTCFAKDDRVDGKYPLAIMAPRRLL</sequence>
<proteinExistence type="predicted"/>
<keyword evidence="4" id="KW-1185">Reference proteome</keyword>
<gene>
    <name evidence="3" type="ORF">Poli38472_001035</name>
</gene>
<dbReference type="InterPro" id="IPR032675">
    <property type="entry name" value="LRR_dom_sf"/>
</dbReference>
<comment type="caution">
    <text evidence="3">The sequence shown here is derived from an EMBL/GenBank/DDBJ whole genome shotgun (WGS) entry which is preliminary data.</text>
</comment>
<protein>
    <submittedName>
        <fullName evidence="3">Uncharacterized protein</fullName>
    </submittedName>
</protein>
<dbReference type="Proteomes" id="UP000794436">
    <property type="component" value="Unassembled WGS sequence"/>
</dbReference>
<dbReference type="EMBL" id="SPLM01000001">
    <property type="protein sequence ID" value="TMW68879.1"/>
    <property type="molecule type" value="Genomic_DNA"/>
</dbReference>
<keyword evidence="2" id="KW-0812">Transmembrane</keyword>
<feature type="compositionally biased region" description="Polar residues" evidence="1">
    <location>
        <begin position="330"/>
        <end position="340"/>
    </location>
</feature>
<dbReference type="Gene3D" id="3.80.10.10">
    <property type="entry name" value="Ribonuclease Inhibitor"/>
    <property type="match status" value="1"/>
</dbReference>
<dbReference type="OrthoDB" id="2015831at2759"/>
<feature type="transmembrane region" description="Helical" evidence="2">
    <location>
        <begin position="85"/>
        <end position="104"/>
    </location>
</feature>
<keyword evidence="2" id="KW-1133">Transmembrane helix</keyword>
<organism evidence="3 4">
    <name type="scientific">Pythium oligandrum</name>
    <name type="common">Mycoparasitic fungus</name>
    <dbReference type="NCBI Taxonomy" id="41045"/>
    <lineage>
        <taxon>Eukaryota</taxon>
        <taxon>Sar</taxon>
        <taxon>Stramenopiles</taxon>
        <taxon>Oomycota</taxon>
        <taxon>Peronosporomycetes</taxon>
        <taxon>Pythiales</taxon>
        <taxon>Pythiaceae</taxon>
        <taxon>Pythium</taxon>
    </lineage>
</organism>
<feature type="transmembrane region" description="Helical" evidence="2">
    <location>
        <begin position="379"/>
        <end position="400"/>
    </location>
</feature>
<evidence type="ECO:0000256" key="2">
    <source>
        <dbReference type="SAM" id="Phobius"/>
    </source>
</evidence>
<feature type="transmembrane region" description="Helical" evidence="2">
    <location>
        <begin position="229"/>
        <end position="255"/>
    </location>
</feature>
<evidence type="ECO:0000313" key="4">
    <source>
        <dbReference type="Proteomes" id="UP000794436"/>
    </source>
</evidence>
<evidence type="ECO:0000256" key="1">
    <source>
        <dbReference type="SAM" id="MobiDB-lite"/>
    </source>
</evidence>
<accession>A0A8K1FPZ6</accession>
<dbReference type="AlphaFoldDB" id="A0A8K1FPZ6"/>
<evidence type="ECO:0000313" key="3">
    <source>
        <dbReference type="EMBL" id="TMW68879.1"/>
    </source>
</evidence>
<dbReference type="SUPFAM" id="SSF52058">
    <property type="entry name" value="L domain-like"/>
    <property type="match status" value="1"/>
</dbReference>